<dbReference type="PANTHER" id="PTHR32552">
    <property type="entry name" value="FERRICHROME IRON RECEPTOR-RELATED"/>
    <property type="match status" value="1"/>
</dbReference>
<dbReference type="InterPro" id="IPR006311">
    <property type="entry name" value="TAT_signal"/>
</dbReference>
<evidence type="ECO:0000256" key="13">
    <source>
        <dbReference type="RuleBase" id="RU003357"/>
    </source>
</evidence>
<keyword evidence="5 12" id="KW-0812">Transmembrane</keyword>
<keyword evidence="2 12" id="KW-0813">Transport</keyword>
<dbReference type="InterPro" id="IPR039426">
    <property type="entry name" value="TonB-dep_rcpt-like"/>
</dbReference>
<feature type="domain" description="TonB-dependent receptor plug" evidence="16">
    <location>
        <begin position="49"/>
        <end position="157"/>
    </location>
</feature>
<evidence type="ECO:0000256" key="6">
    <source>
        <dbReference type="ARBA" id="ARBA00022729"/>
    </source>
</evidence>
<dbReference type="Proteomes" id="UP000622317">
    <property type="component" value="Unassembled WGS sequence"/>
</dbReference>
<dbReference type="PROSITE" id="PS52016">
    <property type="entry name" value="TONB_DEPENDENT_REC_3"/>
    <property type="match status" value="1"/>
</dbReference>
<evidence type="ECO:0000259" key="16">
    <source>
        <dbReference type="Pfam" id="PF07715"/>
    </source>
</evidence>
<keyword evidence="18" id="KW-1185">Reference proteome</keyword>
<dbReference type="Pfam" id="PF07715">
    <property type="entry name" value="Plug"/>
    <property type="match status" value="1"/>
</dbReference>
<protein>
    <submittedName>
        <fullName evidence="17">TonB-dependent receptor</fullName>
    </submittedName>
</protein>
<evidence type="ECO:0000256" key="3">
    <source>
        <dbReference type="ARBA" id="ARBA00022452"/>
    </source>
</evidence>
<dbReference type="SUPFAM" id="SSF56935">
    <property type="entry name" value="Porins"/>
    <property type="match status" value="1"/>
</dbReference>
<dbReference type="InterPro" id="IPR010917">
    <property type="entry name" value="TonB_rcpt_CS"/>
</dbReference>
<keyword evidence="9 13" id="KW-0798">TonB box</keyword>
<dbReference type="GO" id="GO:0009279">
    <property type="term" value="C:cell outer membrane"/>
    <property type="evidence" value="ECO:0007669"/>
    <property type="project" value="UniProtKB-SubCell"/>
</dbReference>
<reference evidence="17" key="1">
    <citation type="submission" date="2020-09" db="EMBL/GenBank/DDBJ databases">
        <title>Pelagicoccus enzymogenes sp. nov. with an EPS production, isolated from marine sediment.</title>
        <authorList>
            <person name="Feng X."/>
        </authorList>
    </citation>
    <scope>NUCLEOTIDE SEQUENCE</scope>
    <source>
        <strain evidence="17">NFK12</strain>
    </source>
</reference>
<evidence type="ECO:0000256" key="2">
    <source>
        <dbReference type="ARBA" id="ARBA00022448"/>
    </source>
</evidence>
<feature type="chain" id="PRO_5038105551" evidence="14">
    <location>
        <begin position="25"/>
        <end position="698"/>
    </location>
</feature>
<evidence type="ECO:0000256" key="14">
    <source>
        <dbReference type="SAM" id="SignalP"/>
    </source>
</evidence>
<evidence type="ECO:0000256" key="4">
    <source>
        <dbReference type="ARBA" id="ARBA00022496"/>
    </source>
</evidence>
<dbReference type="InterPro" id="IPR000531">
    <property type="entry name" value="Beta-barrel_TonB"/>
</dbReference>
<keyword evidence="6 14" id="KW-0732">Signal</keyword>
<dbReference type="Gene3D" id="2.40.170.20">
    <property type="entry name" value="TonB-dependent receptor, beta-barrel domain"/>
    <property type="match status" value="1"/>
</dbReference>
<dbReference type="PROSITE" id="PS51318">
    <property type="entry name" value="TAT"/>
    <property type="match status" value="1"/>
</dbReference>
<keyword evidence="11 12" id="KW-0998">Cell outer membrane</keyword>
<dbReference type="PROSITE" id="PS01156">
    <property type="entry name" value="TONB_DEPENDENT_REC_2"/>
    <property type="match status" value="1"/>
</dbReference>
<dbReference type="EMBL" id="JACYFG010000050">
    <property type="protein sequence ID" value="MBD5781569.1"/>
    <property type="molecule type" value="Genomic_DNA"/>
</dbReference>
<organism evidence="17 18">
    <name type="scientific">Pelagicoccus enzymogenes</name>
    <dbReference type="NCBI Taxonomy" id="2773457"/>
    <lineage>
        <taxon>Bacteria</taxon>
        <taxon>Pseudomonadati</taxon>
        <taxon>Verrucomicrobiota</taxon>
        <taxon>Opitutia</taxon>
        <taxon>Puniceicoccales</taxon>
        <taxon>Pelagicoccaceae</taxon>
        <taxon>Pelagicoccus</taxon>
    </lineage>
</organism>
<feature type="signal peptide" evidence="14">
    <location>
        <begin position="1"/>
        <end position="24"/>
    </location>
</feature>
<evidence type="ECO:0000256" key="1">
    <source>
        <dbReference type="ARBA" id="ARBA00004571"/>
    </source>
</evidence>
<accession>A0A927FB14</accession>
<evidence type="ECO:0000256" key="9">
    <source>
        <dbReference type="ARBA" id="ARBA00023077"/>
    </source>
</evidence>
<evidence type="ECO:0000256" key="11">
    <source>
        <dbReference type="ARBA" id="ARBA00023237"/>
    </source>
</evidence>
<evidence type="ECO:0000256" key="5">
    <source>
        <dbReference type="ARBA" id="ARBA00022692"/>
    </source>
</evidence>
<evidence type="ECO:0000256" key="8">
    <source>
        <dbReference type="ARBA" id="ARBA00023065"/>
    </source>
</evidence>
<comment type="caution">
    <text evidence="17">The sequence shown here is derived from an EMBL/GenBank/DDBJ whole genome shotgun (WGS) entry which is preliminary data.</text>
</comment>
<name>A0A927FB14_9BACT</name>
<evidence type="ECO:0000313" key="18">
    <source>
        <dbReference type="Proteomes" id="UP000622317"/>
    </source>
</evidence>
<comment type="similarity">
    <text evidence="12 13">Belongs to the TonB-dependent receptor family.</text>
</comment>
<keyword evidence="17" id="KW-0675">Receptor</keyword>
<dbReference type="InterPro" id="IPR036942">
    <property type="entry name" value="Beta-barrel_TonB_sf"/>
</dbReference>
<dbReference type="GO" id="GO:0006826">
    <property type="term" value="P:iron ion transport"/>
    <property type="evidence" value="ECO:0007669"/>
    <property type="project" value="UniProtKB-KW"/>
</dbReference>
<dbReference type="PANTHER" id="PTHR32552:SF81">
    <property type="entry name" value="TONB-DEPENDENT OUTER MEMBRANE RECEPTOR"/>
    <property type="match status" value="1"/>
</dbReference>
<evidence type="ECO:0000259" key="15">
    <source>
        <dbReference type="Pfam" id="PF00593"/>
    </source>
</evidence>
<evidence type="ECO:0000313" key="17">
    <source>
        <dbReference type="EMBL" id="MBD5781569.1"/>
    </source>
</evidence>
<proteinExistence type="inferred from homology"/>
<feature type="domain" description="TonB-dependent receptor-like beta-barrel" evidence="15">
    <location>
        <begin position="226"/>
        <end position="657"/>
    </location>
</feature>
<dbReference type="Pfam" id="PF00593">
    <property type="entry name" value="TonB_dep_Rec_b-barrel"/>
    <property type="match status" value="1"/>
</dbReference>
<sequence>MSQRRNKIMLAAAAAGLGASASWAQSTESMAVVELPELYVTGSLWQSELLDTTASVTVLDSDRFAADGSQHFENLIDAIPNLTWTGGTSRPRYLQIRGIGENSQFEGETPDSSVRFVIDDLDFTGVGTVGSLFDMQQVEVLRGPQAGSFGLNAAGGVIKLVSADPTPTRSGLIETSIGEDSLISGGIAFGGPLGGERLMYRLSVHQLSQDGWRENQTLDRDDTNERDELTSRLKLRWLATDDWTWDGTLFYADVNNGYDEWSLDNSGFQTYSDEPGRDEQESFAASLRGTWQQSEDSTFTTITSLSQSDSLYSYDSDWTTLNSEDPRSYDAFMEIVRDREAFSQEFRYDSRAGGALDRWTLGAYFGVLDESSDIDYRDMWSSPEWPVLADSSYESENYALFGQVEKSLSESSRLVLGLRSEYYSIEAASEGLYYGSPLPSGRGKESGTVFGGNLTFENDIAENHLFFATLARGYKAGGANIAAFLEEGDPLTYGDETLWNYELGLRSNWFDGKMTSSVTAFYLDRSDAQLRDSAGAGGFFRYFTSNQGDAEHFGLEAETRWYVSENWTLNAGIGLLDTELASTGRELSNAPSFTYNAGLSYSGNNGVFGNLRLSGRDEYYESNSSSNDERRDAYTVVNATIGYEFEEWTFSLWAKNLFDEAYAKRLFYFGNAQPDWTPTRYENPADPRQIGVTARYAF</sequence>
<dbReference type="RefSeq" id="WP_191618657.1">
    <property type="nucleotide sequence ID" value="NZ_JACYFG010000050.1"/>
</dbReference>
<keyword evidence="4" id="KW-0410">Iron transport</keyword>
<evidence type="ECO:0000256" key="10">
    <source>
        <dbReference type="ARBA" id="ARBA00023136"/>
    </source>
</evidence>
<keyword evidence="10 12" id="KW-0472">Membrane</keyword>
<dbReference type="InterPro" id="IPR012910">
    <property type="entry name" value="Plug_dom"/>
</dbReference>
<keyword evidence="8" id="KW-0406">Ion transport</keyword>
<keyword evidence="7" id="KW-0408">Iron</keyword>
<dbReference type="AlphaFoldDB" id="A0A927FB14"/>
<comment type="subcellular location">
    <subcellularLocation>
        <location evidence="1 12">Cell outer membrane</location>
        <topology evidence="1 12">Multi-pass membrane protein</topology>
    </subcellularLocation>
</comment>
<keyword evidence="3 12" id="KW-1134">Transmembrane beta strand</keyword>
<evidence type="ECO:0000256" key="12">
    <source>
        <dbReference type="PROSITE-ProRule" id="PRU01360"/>
    </source>
</evidence>
<evidence type="ECO:0000256" key="7">
    <source>
        <dbReference type="ARBA" id="ARBA00023004"/>
    </source>
</evidence>
<gene>
    <name evidence="17" type="ORF">IEN85_18855</name>
</gene>